<protein>
    <submittedName>
        <fullName evidence="12">Sulfate transporter CysZ</fullName>
    </submittedName>
</protein>
<organism evidence="12 13">
    <name type="scientific">Escherichia coli</name>
    <dbReference type="NCBI Taxonomy" id="562"/>
    <lineage>
        <taxon>Bacteria</taxon>
        <taxon>Pseudomonadati</taxon>
        <taxon>Pseudomonadota</taxon>
        <taxon>Gammaproteobacteria</taxon>
        <taxon>Enterobacterales</taxon>
        <taxon>Enterobacteriaceae</taxon>
        <taxon>Escherichia</taxon>
    </lineage>
</organism>
<evidence type="ECO:0000256" key="1">
    <source>
        <dbReference type="ARBA" id="ARBA00004141"/>
    </source>
</evidence>
<keyword evidence="2" id="KW-0813">Transport</keyword>
<sequence>MVSSFTSAPRSGFYYFAQGWKLVSQPGIRRFVILPLLVNILLMGGAFWWLFTQLD</sequence>
<dbReference type="PANTHER" id="PTHR37468:SF1">
    <property type="entry name" value="SULFATE TRANSPORTER CYSZ"/>
    <property type="match status" value="1"/>
</dbReference>
<evidence type="ECO:0000256" key="9">
    <source>
        <dbReference type="ARBA" id="ARBA00023136"/>
    </source>
</evidence>
<keyword evidence="10" id="KW-0198">Cysteine biosynthesis</keyword>
<dbReference type="GO" id="GO:0000103">
    <property type="term" value="P:sulfate assimilation"/>
    <property type="evidence" value="ECO:0007669"/>
    <property type="project" value="TreeGrafter"/>
</dbReference>
<dbReference type="PANTHER" id="PTHR37468">
    <property type="entry name" value="SULFATE TRANSPORTER CYSZ"/>
    <property type="match status" value="1"/>
</dbReference>
<evidence type="ECO:0000256" key="2">
    <source>
        <dbReference type="ARBA" id="ARBA00022448"/>
    </source>
</evidence>
<dbReference type="GO" id="GO:0009675">
    <property type="term" value="F:high-affinity sulfate:proton symporter activity"/>
    <property type="evidence" value="ECO:0007669"/>
    <property type="project" value="TreeGrafter"/>
</dbReference>
<dbReference type="GO" id="GO:0005886">
    <property type="term" value="C:plasma membrane"/>
    <property type="evidence" value="ECO:0007669"/>
    <property type="project" value="TreeGrafter"/>
</dbReference>
<evidence type="ECO:0000256" key="3">
    <source>
        <dbReference type="ARBA" id="ARBA00022475"/>
    </source>
</evidence>
<feature type="transmembrane region" description="Helical" evidence="11">
    <location>
        <begin position="31"/>
        <end position="51"/>
    </location>
</feature>
<keyword evidence="3" id="KW-1003">Cell membrane</keyword>
<evidence type="ECO:0000256" key="11">
    <source>
        <dbReference type="SAM" id="Phobius"/>
    </source>
</evidence>
<dbReference type="InterPro" id="IPR050480">
    <property type="entry name" value="CysZ-like"/>
</dbReference>
<dbReference type="InterPro" id="IPR059112">
    <property type="entry name" value="CysZ/EI24"/>
</dbReference>
<evidence type="ECO:0000256" key="5">
    <source>
        <dbReference type="ARBA" id="ARBA00022605"/>
    </source>
</evidence>
<comment type="subcellular location">
    <subcellularLocation>
        <location evidence="1">Membrane</location>
        <topology evidence="1">Multi-pass membrane protein</topology>
    </subcellularLocation>
</comment>
<reference evidence="12 13" key="1">
    <citation type="submission" date="2019-08" db="EMBL/GenBank/DDBJ databases">
        <title>Whole genome analysis of cultivated E. coli strains isolated from CD patients and healthy donors.</title>
        <authorList>
            <person name="Siniagina M.N."/>
            <person name="Markelova M.I."/>
            <person name="Laikov A.V."/>
            <person name="Boulygina E.A."/>
            <person name="Khusnutdinova D.R."/>
            <person name="Kharchenko A."/>
            <person name="Grigoryeva T.V."/>
        </authorList>
    </citation>
    <scope>NUCLEOTIDE SEQUENCE [LARGE SCALE GENOMIC DNA]</scope>
    <source>
        <strain evidence="12 13">3_77_5</strain>
    </source>
</reference>
<keyword evidence="7 11" id="KW-1133">Transmembrane helix</keyword>
<comment type="caution">
    <text evidence="12">The sequence shown here is derived from an EMBL/GenBank/DDBJ whole genome shotgun (WGS) entry which is preliminary data.</text>
</comment>
<dbReference type="EMBL" id="VSBS01001151">
    <property type="protein sequence ID" value="TXS99091.1"/>
    <property type="molecule type" value="Genomic_DNA"/>
</dbReference>
<proteinExistence type="predicted"/>
<accession>A0A5C9AIF4</accession>
<evidence type="ECO:0000256" key="8">
    <source>
        <dbReference type="ARBA" id="ARBA00023032"/>
    </source>
</evidence>
<evidence type="ECO:0000256" key="10">
    <source>
        <dbReference type="ARBA" id="ARBA00023192"/>
    </source>
</evidence>
<keyword evidence="6 11" id="KW-0812">Transmembrane</keyword>
<evidence type="ECO:0000313" key="13">
    <source>
        <dbReference type="Proteomes" id="UP000321461"/>
    </source>
</evidence>
<keyword evidence="8" id="KW-0764">Sulfate transport</keyword>
<keyword evidence="9 11" id="KW-0472">Membrane</keyword>
<name>A0A5C9AIF4_ECOLX</name>
<evidence type="ECO:0000256" key="6">
    <source>
        <dbReference type="ARBA" id="ARBA00022692"/>
    </source>
</evidence>
<keyword evidence="4" id="KW-0997">Cell inner membrane</keyword>
<feature type="non-terminal residue" evidence="12">
    <location>
        <position position="55"/>
    </location>
</feature>
<dbReference type="AlphaFoldDB" id="A0A5C9AIF4"/>
<keyword evidence="5" id="KW-0028">Amino-acid biosynthesis</keyword>
<dbReference type="Proteomes" id="UP000321461">
    <property type="component" value="Unassembled WGS sequence"/>
</dbReference>
<evidence type="ECO:0000256" key="7">
    <source>
        <dbReference type="ARBA" id="ARBA00022989"/>
    </source>
</evidence>
<evidence type="ECO:0000313" key="12">
    <source>
        <dbReference type="EMBL" id="TXS99091.1"/>
    </source>
</evidence>
<dbReference type="Pfam" id="PF07264">
    <property type="entry name" value="EI24"/>
    <property type="match status" value="1"/>
</dbReference>
<dbReference type="GO" id="GO:0019344">
    <property type="term" value="P:cysteine biosynthetic process"/>
    <property type="evidence" value="ECO:0007669"/>
    <property type="project" value="UniProtKB-KW"/>
</dbReference>
<gene>
    <name evidence="12" type="ORF">FWK02_24605</name>
</gene>
<evidence type="ECO:0000256" key="4">
    <source>
        <dbReference type="ARBA" id="ARBA00022519"/>
    </source>
</evidence>